<gene>
    <name evidence="3" type="ORF">AAE3_LOCUS3467</name>
</gene>
<dbReference type="AlphaFoldDB" id="A0A8S0VQU3"/>
<feature type="compositionally biased region" description="Polar residues" evidence="2">
    <location>
        <begin position="422"/>
        <end position="432"/>
    </location>
</feature>
<feature type="region of interest" description="Disordered" evidence="2">
    <location>
        <begin position="297"/>
        <end position="456"/>
    </location>
</feature>
<comment type="caution">
    <text evidence="3">The sequence shown here is derived from an EMBL/GenBank/DDBJ whole genome shotgun (WGS) entry which is preliminary data.</text>
</comment>
<feature type="compositionally biased region" description="Basic and acidic residues" evidence="2">
    <location>
        <begin position="362"/>
        <end position="371"/>
    </location>
</feature>
<feature type="region of interest" description="Disordered" evidence="2">
    <location>
        <begin position="497"/>
        <end position="528"/>
    </location>
</feature>
<keyword evidence="1" id="KW-0175">Coiled coil</keyword>
<evidence type="ECO:0000256" key="1">
    <source>
        <dbReference type="SAM" id="Coils"/>
    </source>
</evidence>
<feature type="compositionally biased region" description="Basic residues" evidence="2">
    <location>
        <begin position="433"/>
        <end position="443"/>
    </location>
</feature>
<sequence length="630" mass="69457">MRLSLIFHLLLLDYLAIVYGAYALPFYLHYKDSKAHHDDHKEHRKQLEEAADFANKQIDKLHGILNNKDIPVAAYQHHIDYAFGPNADIDEIRQVVKSIHGTKELRVKDILLPVEGVNADASFEHRDIRLMHGFYNKKVEDKAGTLIHEAAHALHPGIHDLFTSDGKFTPTARKDALKDTHYHKGYHDHADFPLLKQNAKNMHQNADSYKLLAHTMFHGFHRTGRQHEVPNMLPPDYPVKANYPFYQYGHPQSADTQHAHDLASAPHLIDGPYEKVHPLRPESMVVAKSQANQKELATNNKLVKNHRPSQGRPSTSGPASVSTSGHAAQGVAGPSRHASTRLHTILEEDGAEGSHHGATTHDGNKLKKDPPVGESPTNHREHHSPTHNGAYHISDIPAPLDHAPSRDSVFSHWSAPPGLSVPSIQAADSGQNQKRKPNTLKKRPTQDRETTYTRSSGKSIFHRKVKGTGLKMAESTGAGHRSVSGSEGKRIAHAHPYHKSMVPPSGHRLSKETHDHATTTGKTAVKEKPKEMRRGIGTKLGRTTPRQSTVPHIVGASKGNAPHTDAKPHVAHVVGKGFTGRRPISASPRRSTKGVGQPRNGRKPTGRKADPSPSQTFFASVPLIDPGKLE</sequence>
<name>A0A8S0VQU3_CYCAE</name>
<feature type="compositionally biased region" description="Polar residues" evidence="2">
    <location>
        <begin position="311"/>
        <end position="326"/>
    </location>
</feature>
<dbReference type="GO" id="GO:0008237">
    <property type="term" value="F:metallopeptidase activity"/>
    <property type="evidence" value="ECO:0007669"/>
    <property type="project" value="InterPro"/>
</dbReference>
<keyword evidence="4" id="KW-1185">Reference proteome</keyword>
<dbReference type="InterPro" id="IPR024079">
    <property type="entry name" value="MetalloPept_cat_dom_sf"/>
</dbReference>
<feature type="coiled-coil region" evidence="1">
    <location>
        <begin position="37"/>
        <end position="64"/>
    </location>
</feature>
<reference evidence="3 4" key="1">
    <citation type="submission" date="2020-01" db="EMBL/GenBank/DDBJ databases">
        <authorList>
            <person name="Gupta K D."/>
        </authorList>
    </citation>
    <scope>NUCLEOTIDE SEQUENCE [LARGE SCALE GENOMIC DNA]</scope>
</reference>
<dbReference type="Gene3D" id="3.40.390.10">
    <property type="entry name" value="Collagenase (Catalytic Domain)"/>
    <property type="match status" value="1"/>
</dbReference>
<dbReference type="OrthoDB" id="3067737at2759"/>
<protein>
    <submittedName>
        <fullName evidence="3">Uncharacterized protein</fullName>
    </submittedName>
</protein>
<feature type="region of interest" description="Disordered" evidence="2">
    <location>
        <begin position="574"/>
        <end position="630"/>
    </location>
</feature>
<accession>A0A8S0VQU3</accession>
<dbReference type="EMBL" id="CACVBS010000032">
    <property type="protein sequence ID" value="CAA7261175.1"/>
    <property type="molecule type" value="Genomic_DNA"/>
</dbReference>
<proteinExistence type="predicted"/>
<evidence type="ECO:0000313" key="3">
    <source>
        <dbReference type="EMBL" id="CAA7261175.1"/>
    </source>
</evidence>
<dbReference type="Proteomes" id="UP000467700">
    <property type="component" value="Unassembled WGS sequence"/>
</dbReference>
<evidence type="ECO:0000256" key="2">
    <source>
        <dbReference type="SAM" id="MobiDB-lite"/>
    </source>
</evidence>
<organism evidence="3 4">
    <name type="scientific">Cyclocybe aegerita</name>
    <name type="common">Black poplar mushroom</name>
    <name type="synonym">Agrocybe aegerita</name>
    <dbReference type="NCBI Taxonomy" id="1973307"/>
    <lineage>
        <taxon>Eukaryota</taxon>
        <taxon>Fungi</taxon>
        <taxon>Dikarya</taxon>
        <taxon>Basidiomycota</taxon>
        <taxon>Agaricomycotina</taxon>
        <taxon>Agaricomycetes</taxon>
        <taxon>Agaricomycetidae</taxon>
        <taxon>Agaricales</taxon>
        <taxon>Agaricineae</taxon>
        <taxon>Bolbitiaceae</taxon>
        <taxon>Cyclocybe</taxon>
    </lineage>
</organism>
<evidence type="ECO:0000313" key="4">
    <source>
        <dbReference type="Proteomes" id="UP000467700"/>
    </source>
</evidence>